<evidence type="ECO:0000313" key="1">
    <source>
        <dbReference type="EMBL" id="KAL0105311.1"/>
    </source>
</evidence>
<organism evidence="1 2">
    <name type="scientific">Cardiocondyla obscurior</name>
    <dbReference type="NCBI Taxonomy" id="286306"/>
    <lineage>
        <taxon>Eukaryota</taxon>
        <taxon>Metazoa</taxon>
        <taxon>Ecdysozoa</taxon>
        <taxon>Arthropoda</taxon>
        <taxon>Hexapoda</taxon>
        <taxon>Insecta</taxon>
        <taxon>Pterygota</taxon>
        <taxon>Neoptera</taxon>
        <taxon>Endopterygota</taxon>
        <taxon>Hymenoptera</taxon>
        <taxon>Apocrita</taxon>
        <taxon>Aculeata</taxon>
        <taxon>Formicoidea</taxon>
        <taxon>Formicidae</taxon>
        <taxon>Myrmicinae</taxon>
        <taxon>Cardiocondyla</taxon>
    </lineage>
</organism>
<protein>
    <submittedName>
        <fullName evidence="1">Uncharacterized protein</fullName>
    </submittedName>
</protein>
<comment type="caution">
    <text evidence="1">The sequence shown here is derived from an EMBL/GenBank/DDBJ whole genome shotgun (WGS) entry which is preliminary data.</text>
</comment>
<name>A0AAW2ESE2_9HYME</name>
<keyword evidence="2" id="KW-1185">Reference proteome</keyword>
<accession>A0AAW2ESE2</accession>
<evidence type="ECO:0000313" key="2">
    <source>
        <dbReference type="Proteomes" id="UP001430953"/>
    </source>
</evidence>
<dbReference type="EMBL" id="JADYXP020000019">
    <property type="protein sequence ID" value="KAL0105311.1"/>
    <property type="molecule type" value="Genomic_DNA"/>
</dbReference>
<dbReference type="Proteomes" id="UP001430953">
    <property type="component" value="Unassembled WGS sequence"/>
</dbReference>
<proteinExistence type="predicted"/>
<gene>
    <name evidence="1" type="ORF">PUN28_016752</name>
</gene>
<dbReference type="AlphaFoldDB" id="A0AAW2ESE2"/>
<sequence length="69" mass="7874">MRAGGVDVKGARFIYEAGTRYFIFLGISRALRAFKKVREMYYSLSLSLSAENVSLIYFISRKNVNRKGS</sequence>
<reference evidence="1 2" key="1">
    <citation type="submission" date="2023-03" db="EMBL/GenBank/DDBJ databases">
        <title>High recombination rates correlate with genetic variation in Cardiocondyla obscurior ants.</title>
        <authorList>
            <person name="Errbii M."/>
        </authorList>
    </citation>
    <scope>NUCLEOTIDE SEQUENCE [LARGE SCALE GENOMIC DNA]</scope>
    <source>
        <strain evidence="1">Alpha-2009</strain>
        <tissue evidence="1">Whole body</tissue>
    </source>
</reference>